<proteinExistence type="predicted"/>
<organism evidence="1 2">
    <name type="scientific">Rhodoblastus sphagnicola</name>
    <dbReference type="NCBI Taxonomy" id="333368"/>
    <lineage>
        <taxon>Bacteria</taxon>
        <taxon>Pseudomonadati</taxon>
        <taxon>Pseudomonadota</taxon>
        <taxon>Alphaproteobacteria</taxon>
        <taxon>Hyphomicrobiales</taxon>
        <taxon>Rhodoblastaceae</taxon>
        <taxon>Rhodoblastus</taxon>
    </lineage>
</organism>
<dbReference type="RefSeq" id="WP_104506950.1">
    <property type="nucleotide sequence ID" value="NZ_JACIGC010000013.1"/>
</dbReference>
<keyword evidence="2" id="KW-1185">Reference proteome</keyword>
<accession>A0A2S6NCI9</accession>
<dbReference type="EMBL" id="NHSJ01000040">
    <property type="protein sequence ID" value="PPQ32333.1"/>
    <property type="molecule type" value="Genomic_DNA"/>
</dbReference>
<protein>
    <recommendedName>
        <fullName evidence="3">Methyltransferase FkbM domain-containing protein</fullName>
    </recommendedName>
</protein>
<comment type="caution">
    <text evidence="1">The sequence shown here is derived from an EMBL/GenBank/DDBJ whole genome shotgun (WGS) entry which is preliminary data.</text>
</comment>
<evidence type="ECO:0000313" key="2">
    <source>
        <dbReference type="Proteomes" id="UP000239089"/>
    </source>
</evidence>
<gene>
    <name evidence="1" type="ORF">CCR94_05855</name>
</gene>
<name>A0A2S6NCI9_9HYPH</name>
<dbReference type="OrthoDB" id="938855at2"/>
<evidence type="ECO:0000313" key="1">
    <source>
        <dbReference type="EMBL" id="PPQ32333.1"/>
    </source>
</evidence>
<dbReference type="Proteomes" id="UP000239089">
    <property type="component" value="Unassembled WGS sequence"/>
</dbReference>
<evidence type="ECO:0008006" key="3">
    <source>
        <dbReference type="Google" id="ProtNLM"/>
    </source>
</evidence>
<sequence length="238" mass="27158">MTPSIFRRDWQWTAEMGPHLRSPFLGAEKLSRNHSQAWQDIFVLMALGGLREGRYLEVGGHVPIDNNNTCLLHREFGWTGVTLELDASHFPHWKRCRPDSKLVIADALSIDYAQALPQWFGEDRQLDYLQLDIDPSINTLGVLKLLPLAQWRFSVITFETDVYAGDTRARDESRAILSAHGYQAVAKDVGVLFPPVSPLPIPFEDWWVDPQTVRPEIIEQLQAINAQSTWPQDLLFAQ</sequence>
<reference evidence="1 2" key="1">
    <citation type="journal article" date="2018" name="Arch. Microbiol.">
        <title>New insights into the metabolic potential of the phototrophic purple bacterium Rhodopila globiformis DSM 161(T) from its draft genome sequence and evidence for a vanadium-dependent nitrogenase.</title>
        <authorList>
            <person name="Imhoff J.F."/>
            <person name="Rahn T."/>
            <person name="Kunzel S."/>
            <person name="Neulinger S.C."/>
        </authorList>
    </citation>
    <scope>NUCLEOTIDE SEQUENCE [LARGE SCALE GENOMIC DNA]</scope>
    <source>
        <strain evidence="1 2">DSM 16996</strain>
    </source>
</reference>
<dbReference type="AlphaFoldDB" id="A0A2S6NCI9"/>